<dbReference type="EMBL" id="BKCJ011139026">
    <property type="protein sequence ID" value="GFC92708.1"/>
    <property type="molecule type" value="Genomic_DNA"/>
</dbReference>
<proteinExistence type="predicted"/>
<sequence>IAATGWGEEFSDDEVNQEEFSDDEVNQEEFSDDEVTPGKVTILNEAESDWDNDLVIKERHAQNQQDFLDKYLPQWDDHFATQKQESELEWENPFAAKRGEDHTILHLSKEEENDDDLPYLKFRKFEQVVAQIIKKHEEHVFPSTS</sequence>
<name>A0A699S6H9_TANCI</name>
<evidence type="ECO:0000313" key="2">
    <source>
        <dbReference type="EMBL" id="GFC92708.1"/>
    </source>
</evidence>
<gene>
    <name evidence="2" type="ORF">Tci_864678</name>
</gene>
<feature type="non-terminal residue" evidence="2">
    <location>
        <position position="1"/>
    </location>
</feature>
<reference evidence="2" key="1">
    <citation type="journal article" date="2019" name="Sci. Rep.">
        <title>Draft genome of Tanacetum cinerariifolium, the natural source of mosquito coil.</title>
        <authorList>
            <person name="Yamashiro T."/>
            <person name="Shiraishi A."/>
            <person name="Satake H."/>
            <person name="Nakayama K."/>
        </authorList>
    </citation>
    <scope>NUCLEOTIDE SEQUENCE</scope>
</reference>
<dbReference type="AlphaFoldDB" id="A0A699S6H9"/>
<organism evidence="2">
    <name type="scientific">Tanacetum cinerariifolium</name>
    <name type="common">Dalmatian daisy</name>
    <name type="synonym">Chrysanthemum cinerariifolium</name>
    <dbReference type="NCBI Taxonomy" id="118510"/>
    <lineage>
        <taxon>Eukaryota</taxon>
        <taxon>Viridiplantae</taxon>
        <taxon>Streptophyta</taxon>
        <taxon>Embryophyta</taxon>
        <taxon>Tracheophyta</taxon>
        <taxon>Spermatophyta</taxon>
        <taxon>Magnoliopsida</taxon>
        <taxon>eudicotyledons</taxon>
        <taxon>Gunneridae</taxon>
        <taxon>Pentapetalae</taxon>
        <taxon>asterids</taxon>
        <taxon>campanulids</taxon>
        <taxon>Asterales</taxon>
        <taxon>Asteraceae</taxon>
        <taxon>Asteroideae</taxon>
        <taxon>Anthemideae</taxon>
        <taxon>Anthemidinae</taxon>
        <taxon>Tanacetum</taxon>
    </lineage>
</organism>
<feature type="region of interest" description="Disordered" evidence="1">
    <location>
        <begin position="1"/>
        <end position="38"/>
    </location>
</feature>
<comment type="caution">
    <text evidence="2">The sequence shown here is derived from an EMBL/GenBank/DDBJ whole genome shotgun (WGS) entry which is preliminary data.</text>
</comment>
<evidence type="ECO:0000256" key="1">
    <source>
        <dbReference type="SAM" id="MobiDB-lite"/>
    </source>
</evidence>
<protein>
    <submittedName>
        <fullName evidence="2">Uncharacterized protein</fullName>
    </submittedName>
</protein>
<feature type="compositionally biased region" description="Acidic residues" evidence="1">
    <location>
        <begin position="9"/>
        <end position="35"/>
    </location>
</feature>
<accession>A0A699S6H9</accession>